<dbReference type="Pfam" id="PF22564">
    <property type="entry name" value="HAAS"/>
    <property type="match status" value="1"/>
</dbReference>
<keyword evidence="1" id="KW-1133">Transmembrane helix</keyword>
<dbReference type="Proteomes" id="UP000608420">
    <property type="component" value="Unassembled WGS sequence"/>
</dbReference>
<dbReference type="EMBL" id="BMIW01000018">
    <property type="protein sequence ID" value="GGG03331.1"/>
    <property type="molecule type" value="Genomic_DNA"/>
</dbReference>
<keyword evidence="1" id="KW-0472">Membrane</keyword>
<keyword evidence="3" id="KW-1185">Reference proteome</keyword>
<accession>A0ABQ1VWS7</accession>
<name>A0ABQ1VWS7_9BACL</name>
<protein>
    <recommendedName>
        <fullName evidence="4">ABC transporter permease</fullName>
    </recommendedName>
</protein>
<feature type="transmembrane region" description="Helical" evidence="1">
    <location>
        <begin position="77"/>
        <end position="97"/>
    </location>
</feature>
<keyword evidence="1" id="KW-0812">Transmembrane</keyword>
<dbReference type="RefSeq" id="WP_120463545.1">
    <property type="nucleotide sequence ID" value="NZ_BMIW01000018.1"/>
</dbReference>
<proteinExistence type="predicted"/>
<evidence type="ECO:0000313" key="2">
    <source>
        <dbReference type="EMBL" id="GGG03331.1"/>
    </source>
</evidence>
<comment type="caution">
    <text evidence="2">The sequence shown here is derived from an EMBL/GenBank/DDBJ whole genome shotgun (WGS) entry which is preliminary data.</text>
</comment>
<feature type="transmembrane region" description="Helical" evidence="1">
    <location>
        <begin position="261"/>
        <end position="281"/>
    </location>
</feature>
<feature type="transmembrane region" description="Helical" evidence="1">
    <location>
        <begin position="233"/>
        <end position="254"/>
    </location>
</feature>
<feature type="transmembrane region" description="Helical" evidence="1">
    <location>
        <begin position="181"/>
        <end position="204"/>
    </location>
</feature>
<evidence type="ECO:0000256" key="1">
    <source>
        <dbReference type="SAM" id="Phobius"/>
    </source>
</evidence>
<evidence type="ECO:0008006" key="4">
    <source>
        <dbReference type="Google" id="ProtNLM"/>
    </source>
</evidence>
<feature type="transmembrane region" description="Helical" evidence="1">
    <location>
        <begin position="307"/>
        <end position="326"/>
    </location>
</feature>
<organism evidence="2 3">
    <name type="scientific">Paenibacillus aceti</name>
    <dbReference type="NCBI Taxonomy" id="1820010"/>
    <lineage>
        <taxon>Bacteria</taxon>
        <taxon>Bacillati</taxon>
        <taxon>Bacillota</taxon>
        <taxon>Bacilli</taxon>
        <taxon>Bacillales</taxon>
        <taxon>Paenibacillaceae</taxon>
        <taxon>Paenibacillus</taxon>
    </lineage>
</organism>
<reference evidence="3" key="1">
    <citation type="journal article" date="2019" name="Int. J. Syst. Evol. Microbiol.">
        <title>The Global Catalogue of Microorganisms (GCM) 10K type strain sequencing project: providing services to taxonomists for standard genome sequencing and annotation.</title>
        <authorList>
            <consortium name="The Broad Institute Genomics Platform"/>
            <consortium name="The Broad Institute Genome Sequencing Center for Infectious Disease"/>
            <person name="Wu L."/>
            <person name="Ma J."/>
        </authorList>
    </citation>
    <scope>NUCLEOTIDE SEQUENCE [LARGE SCALE GENOMIC DNA]</scope>
    <source>
        <strain evidence="3">CGMCC 1.15420</strain>
    </source>
</reference>
<sequence>MNLIDIYIQEVTRRLPEKDREDVSMELRSTIVDMLPDDYSEDEAKEALAKLGNPAVLASGYSDRPMHLIGPRYYESYVSLLKMLLPIAIVISVISIVAENLIGYSGGENPDTMINAFVNLIVQGIVGSFGVIIQFFFWITVIFVIIERADANRDSESNASRFKAWTPDDLKKLAYIPEKRVISKISVFGSLLWTTIWVSLYFYADHIVVVHLKRDSGLEILYSVFNQEVLLRYWPLVLIMAGLEIALALYKYFIGQWTPRLAIFNTVVQLMVALIVIFILLSPDLFNPDFLAFMADLFAVTVEKFKSGVIAGSIAIFMISVVLSMIEGFRKAKIQ</sequence>
<feature type="transmembrane region" description="Helical" evidence="1">
    <location>
        <begin position="117"/>
        <end position="146"/>
    </location>
</feature>
<gene>
    <name evidence="2" type="ORF">GCM10010913_26430</name>
</gene>
<evidence type="ECO:0000313" key="3">
    <source>
        <dbReference type="Proteomes" id="UP000608420"/>
    </source>
</evidence>